<dbReference type="AlphaFoldDB" id="A0A7W7H193"/>
<dbReference type="CDD" id="cd01949">
    <property type="entry name" value="GGDEF"/>
    <property type="match status" value="1"/>
</dbReference>
<dbReference type="PROSITE" id="PS50887">
    <property type="entry name" value="GGDEF"/>
    <property type="match status" value="1"/>
</dbReference>
<dbReference type="SUPFAM" id="SSF55073">
    <property type="entry name" value="Nucleotide cyclase"/>
    <property type="match status" value="1"/>
</dbReference>
<protein>
    <submittedName>
        <fullName evidence="2">Diguanylate cyclase (GGDEF)-like protein</fullName>
    </submittedName>
</protein>
<dbReference type="GO" id="GO:0043709">
    <property type="term" value="P:cell adhesion involved in single-species biofilm formation"/>
    <property type="evidence" value="ECO:0007669"/>
    <property type="project" value="TreeGrafter"/>
</dbReference>
<dbReference type="InterPro" id="IPR000160">
    <property type="entry name" value="GGDEF_dom"/>
</dbReference>
<organism evidence="2 3">
    <name type="scientific">Actinoplanes octamycinicus</name>
    <dbReference type="NCBI Taxonomy" id="135948"/>
    <lineage>
        <taxon>Bacteria</taxon>
        <taxon>Bacillati</taxon>
        <taxon>Actinomycetota</taxon>
        <taxon>Actinomycetes</taxon>
        <taxon>Micromonosporales</taxon>
        <taxon>Micromonosporaceae</taxon>
        <taxon>Actinoplanes</taxon>
    </lineage>
</organism>
<dbReference type="EMBL" id="JACHNB010000001">
    <property type="protein sequence ID" value="MBB4742108.1"/>
    <property type="molecule type" value="Genomic_DNA"/>
</dbReference>
<dbReference type="RefSeq" id="WP_185042521.1">
    <property type="nucleotide sequence ID" value="NZ_BAABFG010000005.1"/>
</dbReference>
<dbReference type="InterPro" id="IPR011990">
    <property type="entry name" value="TPR-like_helical_dom_sf"/>
</dbReference>
<feature type="domain" description="GGDEF" evidence="1">
    <location>
        <begin position="388"/>
        <end position="521"/>
    </location>
</feature>
<dbReference type="PANTHER" id="PTHR45138">
    <property type="entry name" value="REGULATORY COMPONENTS OF SENSORY TRANSDUCTION SYSTEM"/>
    <property type="match status" value="1"/>
</dbReference>
<dbReference type="SMART" id="SM00267">
    <property type="entry name" value="GGDEF"/>
    <property type="match status" value="1"/>
</dbReference>
<dbReference type="GO" id="GO:0052621">
    <property type="term" value="F:diguanylate cyclase activity"/>
    <property type="evidence" value="ECO:0007669"/>
    <property type="project" value="TreeGrafter"/>
</dbReference>
<reference evidence="2 3" key="1">
    <citation type="submission" date="2020-08" db="EMBL/GenBank/DDBJ databases">
        <title>Sequencing the genomes of 1000 actinobacteria strains.</title>
        <authorList>
            <person name="Klenk H.-P."/>
        </authorList>
    </citation>
    <scope>NUCLEOTIDE SEQUENCE [LARGE SCALE GENOMIC DNA]</scope>
    <source>
        <strain evidence="2 3">DSM 45809</strain>
    </source>
</reference>
<evidence type="ECO:0000259" key="1">
    <source>
        <dbReference type="PROSITE" id="PS50887"/>
    </source>
</evidence>
<dbReference type="FunFam" id="3.30.70.270:FF:000001">
    <property type="entry name" value="Diguanylate cyclase domain protein"/>
    <property type="match status" value="1"/>
</dbReference>
<dbReference type="InterPro" id="IPR029787">
    <property type="entry name" value="Nucleotide_cyclase"/>
</dbReference>
<keyword evidence="3" id="KW-1185">Reference proteome</keyword>
<name>A0A7W7H193_9ACTN</name>
<dbReference type="Gene3D" id="3.30.70.270">
    <property type="match status" value="1"/>
</dbReference>
<evidence type="ECO:0000313" key="2">
    <source>
        <dbReference type="EMBL" id="MBB4742108.1"/>
    </source>
</evidence>
<dbReference type="Gene3D" id="1.25.40.10">
    <property type="entry name" value="Tetratricopeptide repeat domain"/>
    <property type="match status" value="1"/>
</dbReference>
<dbReference type="PANTHER" id="PTHR45138:SF9">
    <property type="entry name" value="DIGUANYLATE CYCLASE DGCM-RELATED"/>
    <property type="match status" value="1"/>
</dbReference>
<gene>
    <name evidence="2" type="ORF">BJY16_005567</name>
</gene>
<sequence length="532" mass="57603">MAAHGRVADSTPELDAELDLLEERIGWDLAESLAQLDRLIETLRPLGEDDLFWRATLLRAEAIERQGDSATAARLIGEVHRWAAEHGSQRLISRTHRLLARIATNTGDLGGGLEHMLQCVTALGDDTPPAERVLALIKLADAFAATGSMAAARERFEQAFAAATEIGHLERQTTALNNYAYSEYEAGEPQRSWEVLQRLRALSQAHGRPLDAAELDTVARVALELGHVEEAERAARAALDQYPQAPVEADAQAAYLLTFGMARHRRGDLEGAGTALAESAQLCERHGLGRLAAGVLAEQAAVLASAGRFEDAYRRLCEANAAERRQRDADREKQARTLQAAYEVADARRQAESFRDQARRDPLTGLHNRRFVDERLPGLLARCAADGAPVIAALLDLDHFKQINDSLSHQAGDAVLVAFAGLLAQVEVGADGFAARLGGEEFLLVMTGAAVPESIMKVADFRQAVLAHRWAPITGELPVTVSIGVTAAAPGGTVADLLGRADEALYAAKRAGRNRVHLDELADLADRRQRRD</sequence>
<dbReference type="Proteomes" id="UP000546162">
    <property type="component" value="Unassembled WGS sequence"/>
</dbReference>
<dbReference type="GO" id="GO:0005886">
    <property type="term" value="C:plasma membrane"/>
    <property type="evidence" value="ECO:0007669"/>
    <property type="project" value="TreeGrafter"/>
</dbReference>
<comment type="caution">
    <text evidence="2">The sequence shown here is derived from an EMBL/GenBank/DDBJ whole genome shotgun (WGS) entry which is preliminary data.</text>
</comment>
<proteinExistence type="predicted"/>
<dbReference type="InterPro" id="IPR043128">
    <property type="entry name" value="Rev_trsase/Diguanyl_cyclase"/>
</dbReference>
<accession>A0A7W7H193</accession>
<dbReference type="Pfam" id="PF00990">
    <property type="entry name" value="GGDEF"/>
    <property type="match status" value="1"/>
</dbReference>
<dbReference type="InterPro" id="IPR050469">
    <property type="entry name" value="Diguanylate_Cyclase"/>
</dbReference>
<dbReference type="GO" id="GO:1902201">
    <property type="term" value="P:negative regulation of bacterial-type flagellum-dependent cell motility"/>
    <property type="evidence" value="ECO:0007669"/>
    <property type="project" value="TreeGrafter"/>
</dbReference>
<dbReference type="NCBIfam" id="TIGR00254">
    <property type="entry name" value="GGDEF"/>
    <property type="match status" value="1"/>
</dbReference>
<dbReference type="SUPFAM" id="SSF48452">
    <property type="entry name" value="TPR-like"/>
    <property type="match status" value="3"/>
</dbReference>
<evidence type="ECO:0000313" key="3">
    <source>
        <dbReference type="Proteomes" id="UP000546162"/>
    </source>
</evidence>